<evidence type="ECO:0000256" key="1">
    <source>
        <dbReference type="ARBA" id="ARBA00004687"/>
    </source>
</evidence>
<dbReference type="GO" id="GO:0006506">
    <property type="term" value="P:GPI anchor biosynthetic process"/>
    <property type="evidence" value="ECO:0007669"/>
    <property type="project" value="UniProtKB-UniPathway"/>
</dbReference>
<feature type="active site" description="Nucleophile" evidence="5">
    <location>
        <position position="210"/>
    </location>
</feature>
<dbReference type="InterPro" id="IPR028361">
    <property type="entry name" value="GPI_transamidase"/>
</dbReference>
<keyword evidence="4 7" id="KW-0732">Signal</keyword>
<evidence type="ECO:0000256" key="5">
    <source>
        <dbReference type="PIRSR" id="PIRSR019663-1"/>
    </source>
</evidence>
<dbReference type="FunFam" id="3.40.50.1460:FF:000021">
    <property type="entry name" value="GPI-anchor transamidase"/>
    <property type="match status" value="1"/>
</dbReference>
<name>A0A4U0UFZ1_9PEZI</name>
<protein>
    <recommendedName>
        <fullName evidence="10">GPI-anchor transamidase</fullName>
    </recommendedName>
</protein>
<dbReference type="AlphaFoldDB" id="A0A4U0UFZ1"/>
<reference evidence="8 9" key="1">
    <citation type="submission" date="2017-03" db="EMBL/GenBank/DDBJ databases">
        <title>Genomes of endolithic fungi from Antarctica.</title>
        <authorList>
            <person name="Coleine C."/>
            <person name="Masonjones S."/>
            <person name="Stajich J.E."/>
        </authorList>
    </citation>
    <scope>NUCLEOTIDE SEQUENCE [LARGE SCALE GENOMIC DNA]</scope>
    <source>
        <strain evidence="8 9">CCFEE 6315</strain>
    </source>
</reference>
<evidence type="ECO:0000313" key="9">
    <source>
        <dbReference type="Proteomes" id="UP000308549"/>
    </source>
</evidence>
<dbReference type="Gene3D" id="3.40.50.1460">
    <property type="match status" value="1"/>
</dbReference>
<evidence type="ECO:0000256" key="3">
    <source>
        <dbReference type="ARBA" id="ARBA00022502"/>
    </source>
</evidence>
<dbReference type="OrthoDB" id="192611at2759"/>
<feature type="chain" id="PRO_5020788251" description="GPI-anchor transamidase" evidence="7">
    <location>
        <begin position="23"/>
        <end position="1019"/>
    </location>
</feature>
<dbReference type="PRINTS" id="PR00776">
    <property type="entry name" value="HEMOGLOBNASE"/>
</dbReference>
<comment type="pathway">
    <text evidence="1">Glycolipid biosynthesis; glycosylphosphatidylinositol-anchor biosynthesis.</text>
</comment>
<gene>
    <name evidence="8" type="ORF">B0A50_00237</name>
</gene>
<dbReference type="GO" id="GO:0016255">
    <property type="term" value="P:attachment of GPI anchor to protein"/>
    <property type="evidence" value="ECO:0007669"/>
    <property type="project" value="InterPro"/>
</dbReference>
<comment type="caution">
    <text evidence="8">The sequence shown here is derived from an EMBL/GenBank/DDBJ whole genome shotgun (WGS) entry which is preliminary data.</text>
</comment>
<accession>A0A4U0UFZ1</accession>
<dbReference type="Proteomes" id="UP000308549">
    <property type="component" value="Unassembled WGS sequence"/>
</dbReference>
<dbReference type="PANTHER" id="PTHR48067">
    <property type="entry name" value="GPI-ANCHOR TRANSAMIDASE"/>
    <property type="match status" value="1"/>
</dbReference>
<comment type="similarity">
    <text evidence="2">Belongs to the peptidase C13 family.</text>
</comment>
<organism evidence="8 9">
    <name type="scientific">Salinomyces thailandicus</name>
    <dbReference type="NCBI Taxonomy" id="706561"/>
    <lineage>
        <taxon>Eukaryota</taxon>
        <taxon>Fungi</taxon>
        <taxon>Dikarya</taxon>
        <taxon>Ascomycota</taxon>
        <taxon>Pezizomycotina</taxon>
        <taxon>Dothideomycetes</taxon>
        <taxon>Dothideomycetidae</taxon>
        <taxon>Mycosphaerellales</taxon>
        <taxon>Teratosphaeriaceae</taxon>
        <taxon>Salinomyces</taxon>
    </lineage>
</organism>
<dbReference type="PANTHER" id="PTHR48067:SF1">
    <property type="entry name" value="GPI-ANCHOR TRANSAMIDASE"/>
    <property type="match status" value="1"/>
</dbReference>
<evidence type="ECO:0000256" key="2">
    <source>
        <dbReference type="ARBA" id="ARBA00009941"/>
    </source>
</evidence>
<evidence type="ECO:0000256" key="6">
    <source>
        <dbReference type="SAM" id="MobiDB-lite"/>
    </source>
</evidence>
<keyword evidence="3" id="KW-0337">GPI-anchor biosynthesis</keyword>
<feature type="active site" evidence="5">
    <location>
        <position position="168"/>
    </location>
</feature>
<keyword evidence="9" id="KW-1185">Reference proteome</keyword>
<evidence type="ECO:0000256" key="4">
    <source>
        <dbReference type="ARBA" id="ARBA00022729"/>
    </source>
</evidence>
<dbReference type="InterPro" id="IPR001096">
    <property type="entry name" value="Peptidase_C13"/>
</dbReference>
<dbReference type="PIRSF" id="PIRSF500138">
    <property type="entry name" value="GPI8"/>
    <property type="match status" value="1"/>
</dbReference>
<dbReference type="UniPathway" id="UPA00196"/>
<dbReference type="Pfam" id="PF01650">
    <property type="entry name" value="Peptidase_C13"/>
    <property type="match status" value="1"/>
</dbReference>
<evidence type="ECO:0000256" key="7">
    <source>
        <dbReference type="SAM" id="SignalP"/>
    </source>
</evidence>
<feature type="signal peptide" evidence="7">
    <location>
        <begin position="1"/>
        <end position="22"/>
    </location>
</feature>
<feature type="compositionally biased region" description="Basic and acidic residues" evidence="6">
    <location>
        <begin position="97"/>
        <end position="106"/>
    </location>
</feature>
<evidence type="ECO:0008006" key="10">
    <source>
        <dbReference type="Google" id="ProtNLM"/>
    </source>
</evidence>
<dbReference type="GO" id="GO:0006508">
    <property type="term" value="P:proteolysis"/>
    <property type="evidence" value="ECO:0007669"/>
    <property type="project" value="InterPro"/>
</dbReference>
<feature type="region of interest" description="Disordered" evidence="6">
    <location>
        <begin position="97"/>
        <end position="120"/>
    </location>
</feature>
<dbReference type="GO" id="GO:0042765">
    <property type="term" value="C:GPI-anchor transamidase complex"/>
    <property type="evidence" value="ECO:0007669"/>
    <property type="project" value="InterPro"/>
</dbReference>
<evidence type="ECO:0000313" key="8">
    <source>
        <dbReference type="EMBL" id="TKA34257.1"/>
    </source>
</evidence>
<dbReference type="EMBL" id="NAJL01000001">
    <property type="protein sequence ID" value="TKA34257.1"/>
    <property type="molecule type" value="Genomic_DNA"/>
</dbReference>
<proteinExistence type="inferred from homology"/>
<dbReference type="PIRSF" id="PIRSF019663">
    <property type="entry name" value="Legumain"/>
    <property type="match status" value="1"/>
</dbReference>
<sequence length="1019" mass="113456">MRLFNLPTALLALLALPDFSTGAQHTSNWAVLVSTSRFWFNYRHMANTLSLYRTVKRLGIPDSQIILMLPDDMACNPRNTFAGSVFNDKSRNLDLYDQQKSKRGDNGDGEGTPDAAGMGGIEVDYRGNEVTVESFIRLLTDRWPSSHPTSKRLMTDDRSNILIYMTGHGGDSFLKFQDAEEISSHDLADAFEQMYEKKRYNEMLFMIDTCQANTMYTEFYSPGVLATGSSAKDQSSYSHHADQDVGVAVIDRWTYFYLEFLETRLNSTSSNVRLGEMFDYMTFDRVHSEAGVRYDLLQDDEEAVRSKRVLDFFGNVQSVDVDAGAAGTDSMGDWKADLEALRQISERSIRRTNSSDDIPESKPVNEHTAEGTAIAGGLAGREKVAIDMAAPSGDGWIAKALGAGSLIALGAIWVAGSKGLAGCLDFDFWCGTVLQLAQSEPFVFDSLVAISTLYEHPQYLESFIVEHDGIVRKPVRDGMKTSAVQTGQPRALPTSIDEHRAYALKCYNKAIQALRTKVEAGKASPALVMLSSVLFMCIELIQDDLFAVSALLARASALLRDFEHMDMRCEERQLFVNVKHLFKRLGVLASAFGSPHLDGMSDLVDWGTDKGFDTISGARTALFSIMANSSGFIRDAAVYKAFLFGEAGDSTRNAAFGQFSTVADPETWEEESAQRDSHQMTSTVTFISAKSGDAAKFYSESFLTATDRLPDFSGKDPERVRAMMEHEDLTGYVLVPDDESRYTSNDVVHNLTDETWDQHVRGEDVKLFADLQPNFARPKELRALLKTQRGLQSRLKSWYDGFQRLPRPTSPSQSAEKPDEATSGLLMYYHVTYVWLSTRLAPQQMVFDDYTHNFEQVLHYGDIYVNTKLEQQPVFTFEVGAVPPLYFVATKCRVPSLRRQALKLMAKAPRKEATWGATSSAQLAARVIAIEEAHLNISAPMWNGETVEPTPDASEGSHGATMLLQPDPSLTDAVLPPEEDRVHNIEILKIAGSFEVRTTQYRRAPDGSLYYKVVQDTPI</sequence>
<dbReference type="GO" id="GO:0003923">
    <property type="term" value="F:GPI-anchor transamidase activity"/>
    <property type="evidence" value="ECO:0007669"/>
    <property type="project" value="InterPro"/>
</dbReference>